<evidence type="ECO:0000313" key="4">
    <source>
        <dbReference type="Proteomes" id="UP000271162"/>
    </source>
</evidence>
<sequence>MTALAVVLIAAIVGAILYLFVCKDEKGGPRLKGGRSAYPGTYVSVDVEVFRLPKNVEGEYSPTKSNEVDLSHVPGSQYPDGRVGGYGSSCTTQYNSQYTGEVHHSNQHQGRSGVHDRRSAWAAAGKEGDGKRRFVIYQKETYDRKIAVSRTTPNPEEPKEPLLTLDRPPIVPRIENPQVHTSGQNVENKVVDGQHVRTETFVEHMEREDKKEGLEPVAQAK</sequence>
<keyword evidence="4" id="KW-1185">Reference proteome</keyword>
<evidence type="ECO:0000313" key="3">
    <source>
        <dbReference type="EMBL" id="VDL64674.1"/>
    </source>
</evidence>
<reference evidence="3 4" key="2">
    <citation type="submission" date="2018-11" db="EMBL/GenBank/DDBJ databases">
        <authorList>
            <consortium name="Pathogen Informatics"/>
        </authorList>
    </citation>
    <scope>NUCLEOTIDE SEQUENCE [LARGE SCALE GENOMIC DNA]</scope>
</reference>
<evidence type="ECO:0000256" key="2">
    <source>
        <dbReference type="SAM" id="Phobius"/>
    </source>
</evidence>
<dbReference type="Proteomes" id="UP000271162">
    <property type="component" value="Unassembled WGS sequence"/>
</dbReference>
<gene>
    <name evidence="3" type="ORF">NBR_LOCUS1306</name>
</gene>
<feature type="compositionally biased region" description="Basic and acidic residues" evidence="1">
    <location>
        <begin position="201"/>
        <end position="214"/>
    </location>
</feature>
<proteinExistence type="predicted"/>
<keyword evidence="2" id="KW-0812">Transmembrane</keyword>
<accession>A0A0N4XFK3</accession>
<protein>
    <submittedName>
        <fullName evidence="5">Secreted protein</fullName>
    </submittedName>
</protein>
<dbReference type="WBParaSite" id="NBR_0000130501-mRNA-1">
    <property type="protein sequence ID" value="NBR_0000130501-mRNA-1"/>
    <property type="gene ID" value="NBR_0000130501"/>
</dbReference>
<evidence type="ECO:0000256" key="1">
    <source>
        <dbReference type="SAM" id="MobiDB-lite"/>
    </source>
</evidence>
<dbReference type="AlphaFoldDB" id="A0A0N4XFK3"/>
<keyword evidence="2" id="KW-1133">Transmembrane helix</keyword>
<name>A0A0N4XFK3_NIPBR</name>
<organism evidence="5">
    <name type="scientific">Nippostrongylus brasiliensis</name>
    <name type="common">Rat hookworm</name>
    <dbReference type="NCBI Taxonomy" id="27835"/>
    <lineage>
        <taxon>Eukaryota</taxon>
        <taxon>Metazoa</taxon>
        <taxon>Ecdysozoa</taxon>
        <taxon>Nematoda</taxon>
        <taxon>Chromadorea</taxon>
        <taxon>Rhabditida</taxon>
        <taxon>Rhabditina</taxon>
        <taxon>Rhabditomorpha</taxon>
        <taxon>Strongyloidea</taxon>
        <taxon>Heligmosomidae</taxon>
        <taxon>Nippostrongylus</taxon>
    </lineage>
</organism>
<reference evidence="5" key="1">
    <citation type="submission" date="2017-02" db="UniProtKB">
        <authorList>
            <consortium name="WormBaseParasite"/>
        </authorList>
    </citation>
    <scope>IDENTIFICATION</scope>
</reference>
<feature type="region of interest" description="Disordered" evidence="1">
    <location>
        <begin position="201"/>
        <end position="221"/>
    </location>
</feature>
<keyword evidence="2" id="KW-0472">Membrane</keyword>
<feature type="transmembrane region" description="Helical" evidence="2">
    <location>
        <begin position="6"/>
        <end position="22"/>
    </location>
</feature>
<evidence type="ECO:0000313" key="5">
    <source>
        <dbReference type="WBParaSite" id="NBR_0000130501-mRNA-1"/>
    </source>
</evidence>
<dbReference type="EMBL" id="UYSL01000978">
    <property type="protein sequence ID" value="VDL64674.1"/>
    <property type="molecule type" value="Genomic_DNA"/>
</dbReference>
<feature type="region of interest" description="Disordered" evidence="1">
    <location>
        <begin position="101"/>
        <end position="125"/>
    </location>
</feature>